<feature type="compositionally biased region" description="Gly residues" evidence="10">
    <location>
        <begin position="68"/>
        <end position="78"/>
    </location>
</feature>
<dbReference type="Pfam" id="PF01008">
    <property type="entry name" value="IF-2B"/>
    <property type="match status" value="1"/>
</dbReference>
<dbReference type="InterPro" id="IPR000649">
    <property type="entry name" value="IF-2B-related"/>
</dbReference>
<dbReference type="InterPro" id="IPR042529">
    <property type="entry name" value="IF_2B-like_C"/>
</dbReference>
<evidence type="ECO:0000313" key="11">
    <source>
        <dbReference type="EMBL" id="PWN37391.1"/>
    </source>
</evidence>
<dbReference type="GO" id="GO:0016740">
    <property type="term" value="F:transferase activity"/>
    <property type="evidence" value="ECO:0007669"/>
    <property type="project" value="UniProtKB-KW"/>
</dbReference>
<evidence type="ECO:0000256" key="3">
    <source>
        <dbReference type="ARBA" id="ARBA00022490"/>
    </source>
</evidence>
<keyword evidence="5" id="KW-0648">Protein biosynthesis</keyword>
<evidence type="ECO:0000256" key="6">
    <source>
        <dbReference type="ARBA" id="ARBA00044147"/>
    </source>
</evidence>
<evidence type="ECO:0000256" key="7">
    <source>
        <dbReference type="ARBA" id="ARBA00044356"/>
    </source>
</evidence>
<evidence type="ECO:0000256" key="5">
    <source>
        <dbReference type="ARBA" id="ARBA00022917"/>
    </source>
</evidence>
<feature type="compositionally biased region" description="Low complexity" evidence="10">
    <location>
        <begin position="79"/>
        <end position="90"/>
    </location>
</feature>
<evidence type="ECO:0000256" key="10">
    <source>
        <dbReference type="SAM" id="MobiDB-lite"/>
    </source>
</evidence>
<keyword evidence="12" id="KW-1185">Reference proteome</keyword>
<dbReference type="STRING" id="1280837.A0A316VMQ9"/>
<comment type="subcellular location">
    <subcellularLocation>
        <location evidence="1">Cytoplasm</location>
        <location evidence="1">Cytosol</location>
    </subcellularLocation>
</comment>
<feature type="compositionally biased region" description="Polar residues" evidence="10">
    <location>
        <begin position="102"/>
        <end position="169"/>
    </location>
</feature>
<dbReference type="OrthoDB" id="10254737at2759"/>
<comment type="similarity">
    <text evidence="2 9">Belongs to the eIF-2B alpha/beta/delta subunits family.</text>
</comment>
<dbReference type="InParanoid" id="A0A316VMQ9"/>
<dbReference type="PANTHER" id="PTHR10233:SF14">
    <property type="entry name" value="TRANSLATION INITIATION FACTOR EIF-2B SUBUNIT DELTA"/>
    <property type="match status" value="1"/>
</dbReference>
<reference evidence="11 12" key="1">
    <citation type="journal article" date="2018" name="Mol. Biol. Evol.">
        <title>Broad Genomic Sampling Reveals a Smut Pathogenic Ancestry of the Fungal Clade Ustilaginomycotina.</title>
        <authorList>
            <person name="Kijpornyongpan T."/>
            <person name="Mondo S.J."/>
            <person name="Barry K."/>
            <person name="Sandor L."/>
            <person name="Lee J."/>
            <person name="Lipzen A."/>
            <person name="Pangilinan J."/>
            <person name="LaButti K."/>
            <person name="Hainaut M."/>
            <person name="Henrissat B."/>
            <person name="Grigoriev I.V."/>
            <person name="Spatafora J.W."/>
            <person name="Aime M.C."/>
        </authorList>
    </citation>
    <scope>NUCLEOTIDE SEQUENCE [LARGE SCALE GENOMIC DNA]</scope>
    <source>
        <strain evidence="11 12">MCA 3882</strain>
    </source>
</reference>
<feature type="compositionally biased region" description="Low complexity" evidence="10">
    <location>
        <begin position="39"/>
        <end position="67"/>
    </location>
</feature>
<sequence>MSGQGEGSGKGKKKNDEKSREEVLAEREAAKEAKKAAKLAKQAKAASGNKKAGGNENTPGQSSSGSNRQGGGGSGPSGNEGAAHNSSSSGSGRGGPAAPGNTANTPRPRSQAGPSQLQPGSRPSTASGQAAPGNTANTARPRSQAGPNQLQPGSRPSTASGQDRITGQSIGEKGFGGGSNATPAKPSILGGIALFGNVAVAKTAPEMRQHIVSASYRAQIHPSVLKTSQHLASFSIVGADARAIAVLKALRDFIVDYRTPPGAVLNRDLVTKLGPQIGFLVNARPLGASAGHAIRYLKYEISVTPVDLDEIQSKNHIVSRIDHFVRDRITYATRVIATTLASGKLKNGAVVLTFGKSSVVQQTLIEAWQRGTRFSVIIVDARPLCEGRKLLASLTEVGIPCTYGLLTSLSTLVSRASIVLLGTASLLANGALYARAGTAPCAMMAKAKGVPVIVCCETYKFSERVQLDGFVVNEAGDPSAILRPRQITKPSSTIPNADALSLEDDQQGPLAEMITKEEWEKSDALGAVNLLYDLTPPRYVTAVASEVGLSGPESVGVILRDYKSVLYGQ</sequence>
<dbReference type="AlphaFoldDB" id="A0A316VMQ9"/>
<dbReference type="Proteomes" id="UP000245771">
    <property type="component" value="Unassembled WGS sequence"/>
</dbReference>
<evidence type="ECO:0000256" key="9">
    <source>
        <dbReference type="RuleBase" id="RU003814"/>
    </source>
</evidence>
<dbReference type="GO" id="GO:0005829">
    <property type="term" value="C:cytosol"/>
    <property type="evidence" value="ECO:0007669"/>
    <property type="project" value="UniProtKB-SubCell"/>
</dbReference>
<protein>
    <recommendedName>
        <fullName evidence="6">Translation initiation factor eIF2B subunit delta</fullName>
    </recommendedName>
    <alternativeName>
        <fullName evidence="7">eIF2B GDP-GTP exchange factor subunit delta</fullName>
    </alternativeName>
</protein>
<feature type="region of interest" description="Disordered" evidence="10">
    <location>
        <begin position="1"/>
        <end position="182"/>
    </location>
</feature>
<keyword evidence="3" id="KW-0963">Cytoplasm</keyword>
<organism evidence="11 12">
    <name type="scientific">Meira miltonrushii</name>
    <dbReference type="NCBI Taxonomy" id="1280837"/>
    <lineage>
        <taxon>Eukaryota</taxon>
        <taxon>Fungi</taxon>
        <taxon>Dikarya</taxon>
        <taxon>Basidiomycota</taxon>
        <taxon>Ustilaginomycotina</taxon>
        <taxon>Exobasidiomycetes</taxon>
        <taxon>Exobasidiales</taxon>
        <taxon>Brachybasidiaceae</taxon>
        <taxon>Meira</taxon>
    </lineage>
</organism>
<evidence type="ECO:0000256" key="8">
    <source>
        <dbReference type="ARBA" id="ARBA00046432"/>
    </source>
</evidence>
<dbReference type="RefSeq" id="XP_025357693.1">
    <property type="nucleotide sequence ID" value="XM_025501606.1"/>
</dbReference>
<gene>
    <name evidence="11" type="ORF">FA14DRAFT_187499</name>
</gene>
<dbReference type="GeneID" id="37023387"/>
<dbReference type="EMBL" id="KZ819602">
    <property type="protein sequence ID" value="PWN37391.1"/>
    <property type="molecule type" value="Genomic_DNA"/>
</dbReference>
<accession>A0A316VMQ9</accession>
<keyword evidence="4" id="KW-0396">Initiation factor</keyword>
<dbReference type="Gene3D" id="3.40.50.10470">
    <property type="entry name" value="Translation initiation factor eif-2b, domain 2"/>
    <property type="match status" value="1"/>
</dbReference>
<comment type="subunit">
    <text evidence="8">Component of the translation initiation factor 2B (eIF2B) complex which is a heterodecamer of two sets of five different subunits: alpha, beta, gamma, delta and epsilon. Subunits alpha, beta and delta comprise a regulatory subcomplex and subunits epsilon and gamma comprise a catalytic subcomplex. Within the complex, the hexameric regulatory complex resides at the center, with the two heterodimeric catalytic subcomplexes bound on opposite sides.</text>
</comment>
<name>A0A316VMQ9_9BASI</name>
<proteinExistence type="inferred from homology"/>
<evidence type="ECO:0000256" key="2">
    <source>
        <dbReference type="ARBA" id="ARBA00007251"/>
    </source>
</evidence>
<feature type="compositionally biased region" description="Basic and acidic residues" evidence="10">
    <location>
        <begin position="14"/>
        <end position="35"/>
    </location>
</feature>
<dbReference type="FunCoup" id="A0A316VMQ9">
    <property type="interactions" value="477"/>
</dbReference>
<evidence type="ECO:0000256" key="1">
    <source>
        <dbReference type="ARBA" id="ARBA00004514"/>
    </source>
</evidence>
<keyword evidence="11" id="KW-0808">Transferase</keyword>
<dbReference type="PANTHER" id="PTHR10233">
    <property type="entry name" value="TRANSLATION INITIATION FACTOR EIF-2B"/>
    <property type="match status" value="1"/>
</dbReference>
<dbReference type="InterPro" id="IPR037171">
    <property type="entry name" value="NagB/RpiA_transferase-like"/>
</dbReference>
<dbReference type="SUPFAM" id="SSF100950">
    <property type="entry name" value="NagB/RpiA/CoA transferase-like"/>
    <property type="match status" value="1"/>
</dbReference>
<dbReference type="GO" id="GO:0003743">
    <property type="term" value="F:translation initiation factor activity"/>
    <property type="evidence" value="ECO:0007669"/>
    <property type="project" value="UniProtKB-KW"/>
</dbReference>
<evidence type="ECO:0000256" key="4">
    <source>
        <dbReference type="ARBA" id="ARBA00022540"/>
    </source>
</evidence>
<evidence type="ECO:0000313" key="12">
    <source>
        <dbReference type="Proteomes" id="UP000245771"/>
    </source>
</evidence>